<feature type="transmembrane region" description="Helical" evidence="1">
    <location>
        <begin position="60"/>
        <end position="83"/>
    </location>
</feature>
<evidence type="ECO:0000256" key="1">
    <source>
        <dbReference type="SAM" id="Phobius"/>
    </source>
</evidence>
<sequence>MNRRWRHIPVYRPLVDLATLEDRHIILTYGLDRATITELCARFEPDLISAIRHPTGIHRLVQVLSVLHFLATGSFQVTVGLAAGMAQPMFSIVLARVLAALMKHMCSYIVFPQVEDLATVKAEFYAM</sequence>
<organism evidence="2 3">
    <name type="scientific">Pleurodeles waltl</name>
    <name type="common">Iberian ribbed newt</name>
    <dbReference type="NCBI Taxonomy" id="8319"/>
    <lineage>
        <taxon>Eukaryota</taxon>
        <taxon>Metazoa</taxon>
        <taxon>Chordata</taxon>
        <taxon>Craniata</taxon>
        <taxon>Vertebrata</taxon>
        <taxon>Euteleostomi</taxon>
        <taxon>Amphibia</taxon>
        <taxon>Batrachia</taxon>
        <taxon>Caudata</taxon>
        <taxon>Salamandroidea</taxon>
        <taxon>Salamandridae</taxon>
        <taxon>Pleurodelinae</taxon>
        <taxon>Pleurodeles</taxon>
    </lineage>
</organism>
<keyword evidence="1" id="KW-0812">Transmembrane</keyword>
<accession>A0AAV7QP59</accession>
<reference evidence="2" key="1">
    <citation type="journal article" date="2022" name="bioRxiv">
        <title>Sequencing and chromosome-scale assembly of the giantPleurodeles waltlgenome.</title>
        <authorList>
            <person name="Brown T."/>
            <person name="Elewa A."/>
            <person name="Iarovenko S."/>
            <person name="Subramanian E."/>
            <person name="Araus A.J."/>
            <person name="Petzold A."/>
            <person name="Susuki M."/>
            <person name="Suzuki K.-i.T."/>
            <person name="Hayashi T."/>
            <person name="Toyoda A."/>
            <person name="Oliveira C."/>
            <person name="Osipova E."/>
            <person name="Leigh N.D."/>
            <person name="Simon A."/>
            <person name="Yun M.H."/>
        </authorList>
    </citation>
    <scope>NUCLEOTIDE SEQUENCE</scope>
    <source>
        <strain evidence="2">20211129_DDA</strain>
        <tissue evidence="2">Liver</tissue>
    </source>
</reference>
<evidence type="ECO:0000313" key="2">
    <source>
        <dbReference type="EMBL" id="KAJ1141519.1"/>
    </source>
</evidence>
<keyword evidence="1" id="KW-1133">Transmembrane helix</keyword>
<gene>
    <name evidence="2" type="ORF">NDU88_007849</name>
</gene>
<name>A0AAV7QP59_PLEWA</name>
<dbReference type="Proteomes" id="UP001066276">
    <property type="component" value="Chromosome 6"/>
</dbReference>
<dbReference type="AlphaFoldDB" id="A0AAV7QP59"/>
<protein>
    <submittedName>
        <fullName evidence="2">Uncharacterized protein</fullName>
    </submittedName>
</protein>
<keyword evidence="3" id="KW-1185">Reference proteome</keyword>
<feature type="transmembrane region" description="Helical" evidence="1">
    <location>
        <begin position="89"/>
        <end position="111"/>
    </location>
</feature>
<proteinExistence type="predicted"/>
<dbReference type="EMBL" id="JANPWB010000010">
    <property type="protein sequence ID" value="KAJ1141519.1"/>
    <property type="molecule type" value="Genomic_DNA"/>
</dbReference>
<keyword evidence="1" id="KW-0472">Membrane</keyword>
<evidence type="ECO:0000313" key="3">
    <source>
        <dbReference type="Proteomes" id="UP001066276"/>
    </source>
</evidence>
<comment type="caution">
    <text evidence="2">The sequence shown here is derived from an EMBL/GenBank/DDBJ whole genome shotgun (WGS) entry which is preliminary data.</text>
</comment>